<gene>
    <name evidence="1" type="ORF">AG1IA_09392</name>
</gene>
<dbReference type="HOGENOM" id="CLU_1897626_0_0_1"/>
<proteinExistence type="predicted"/>
<reference evidence="1 2" key="1">
    <citation type="journal article" date="2013" name="Nat. Commun.">
        <title>The evolution and pathogenic mechanisms of the rice sheath blight pathogen.</title>
        <authorList>
            <person name="Zheng A."/>
            <person name="Lin R."/>
            <person name="Xu L."/>
            <person name="Qin P."/>
            <person name="Tang C."/>
            <person name="Ai P."/>
            <person name="Zhang D."/>
            <person name="Liu Y."/>
            <person name="Sun Z."/>
            <person name="Feng H."/>
            <person name="Wang Y."/>
            <person name="Chen Y."/>
            <person name="Liang X."/>
            <person name="Fu R."/>
            <person name="Li Q."/>
            <person name="Zhang J."/>
            <person name="Yu X."/>
            <person name="Xie Z."/>
            <person name="Ding L."/>
            <person name="Guan P."/>
            <person name="Tang J."/>
            <person name="Liang Y."/>
            <person name="Wang S."/>
            <person name="Deng Q."/>
            <person name="Li S."/>
            <person name="Zhu J."/>
            <person name="Wang L."/>
            <person name="Liu H."/>
            <person name="Li P."/>
        </authorList>
    </citation>
    <scope>NUCLEOTIDE SEQUENCE [LARGE SCALE GENOMIC DNA]</scope>
    <source>
        <strain evidence="2">AG-1 IA</strain>
    </source>
</reference>
<dbReference type="AlphaFoldDB" id="L8WIL0"/>
<evidence type="ECO:0000313" key="1">
    <source>
        <dbReference type="EMBL" id="ELU36577.1"/>
    </source>
</evidence>
<comment type="caution">
    <text evidence="1">The sequence shown here is derived from an EMBL/GenBank/DDBJ whole genome shotgun (WGS) entry which is preliminary data.</text>
</comment>
<dbReference type="Proteomes" id="UP000011668">
    <property type="component" value="Unassembled WGS sequence"/>
</dbReference>
<evidence type="ECO:0000313" key="2">
    <source>
        <dbReference type="Proteomes" id="UP000011668"/>
    </source>
</evidence>
<keyword evidence="2" id="KW-1185">Reference proteome</keyword>
<accession>L8WIL0</accession>
<name>L8WIL0_THACA</name>
<organism evidence="1 2">
    <name type="scientific">Thanatephorus cucumeris (strain AG1-IA)</name>
    <name type="common">Rice sheath blight fungus</name>
    <name type="synonym">Rhizoctonia solani</name>
    <dbReference type="NCBI Taxonomy" id="983506"/>
    <lineage>
        <taxon>Eukaryota</taxon>
        <taxon>Fungi</taxon>
        <taxon>Dikarya</taxon>
        <taxon>Basidiomycota</taxon>
        <taxon>Agaricomycotina</taxon>
        <taxon>Agaricomycetes</taxon>
        <taxon>Cantharellales</taxon>
        <taxon>Ceratobasidiaceae</taxon>
        <taxon>Rhizoctonia</taxon>
        <taxon>Rhizoctonia solani AG-1</taxon>
    </lineage>
</organism>
<protein>
    <submittedName>
        <fullName evidence="1">Uncharacterized protein</fullName>
    </submittedName>
</protein>
<sequence length="134" mass="15484">MRGECRPYLQEPRTPAATCHFVPTRLPRSLAHQQSRYEVLHGLKMKRSLSMDRMSPDLVPSILESSSPANLRRCMHRQVSMPPRQPNFDGLALACIQKLHLSPSTLEPFDQPSQIRYECRRVRTQLTKPSSYVR</sequence>
<dbReference type="EMBL" id="AFRT01003247">
    <property type="protein sequence ID" value="ELU36577.1"/>
    <property type="molecule type" value="Genomic_DNA"/>
</dbReference>